<dbReference type="PANTHER" id="PTHR12086:SF9">
    <property type="entry name" value="EF-HAND DOMAIN-CONTAINING PROTEIN 1"/>
    <property type="match status" value="1"/>
</dbReference>
<feature type="domain" description="DM10" evidence="6">
    <location>
        <begin position="89"/>
        <end position="194"/>
    </location>
</feature>
<gene>
    <name evidence="7" type="primary">EFHC1</name>
    <name evidence="7" type="ORF">TR85058</name>
</gene>
<dbReference type="InterPro" id="IPR040193">
    <property type="entry name" value="EFHC1/EFHC2/EFHB"/>
</dbReference>
<dbReference type="GO" id="GO:0060285">
    <property type="term" value="P:cilium-dependent cell motility"/>
    <property type="evidence" value="ECO:0007669"/>
    <property type="project" value="TreeGrafter"/>
</dbReference>
<feature type="domain" description="DM10" evidence="6">
    <location>
        <begin position="414"/>
        <end position="518"/>
    </location>
</feature>
<keyword evidence="5" id="KW-0966">Cell projection</keyword>
<evidence type="ECO:0000256" key="2">
    <source>
        <dbReference type="ARBA" id="ARBA00022490"/>
    </source>
</evidence>
<dbReference type="FunFam" id="2.30.29.170:FF:000001">
    <property type="entry name" value="EF-hand domain containing 1"/>
    <property type="match status" value="1"/>
</dbReference>
<keyword evidence="3" id="KW-0677">Repeat</keyword>
<evidence type="ECO:0000256" key="4">
    <source>
        <dbReference type="ARBA" id="ARBA00023212"/>
    </source>
</evidence>
<dbReference type="GO" id="GO:0005930">
    <property type="term" value="C:axoneme"/>
    <property type="evidence" value="ECO:0007669"/>
    <property type="project" value="UniProtKB-SubCell"/>
</dbReference>
<evidence type="ECO:0000256" key="1">
    <source>
        <dbReference type="ARBA" id="ARBA00004430"/>
    </source>
</evidence>
<dbReference type="FunFam" id="2.30.29.170:FF:000002">
    <property type="entry name" value="EF-hand domain (C-terminal) containing 1"/>
    <property type="match status" value="1"/>
</dbReference>
<dbReference type="Pfam" id="PF06565">
    <property type="entry name" value="DM10_dom"/>
    <property type="match status" value="3"/>
</dbReference>
<evidence type="ECO:0000313" key="7">
    <source>
        <dbReference type="EMBL" id="JAP41996.1"/>
    </source>
</evidence>
<dbReference type="GO" id="GO:0072686">
    <property type="term" value="C:mitotic spindle"/>
    <property type="evidence" value="ECO:0007669"/>
    <property type="project" value="TreeGrafter"/>
</dbReference>
<dbReference type="GO" id="GO:0043014">
    <property type="term" value="F:alpha-tubulin binding"/>
    <property type="evidence" value="ECO:0007669"/>
    <property type="project" value="TreeGrafter"/>
</dbReference>
<feature type="domain" description="DM10" evidence="6">
    <location>
        <begin position="237"/>
        <end position="357"/>
    </location>
</feature>
<dbReference type="AlphaFoldDB" id="A0A0X3P4B5"/>
<dbReference type="GO" id="GO:0000281">
    <property type="term" value="P:mitotic cytokinesis"/>
    <property type="evidence" value="ECO:0007669"/>
    <property type="project" value="TreeGrafter"/>
</dbReference>
<protein>
    <submittedName>
        <fullName evidence="7">EF-hand domain-containing protein 1</fullName>
    </submittedName>
</protein>
<dbReference type="FunFam" id="2.30.29.170:FF:000003">
    <property type="entry name" value="EF-hand domain (C-terminal) containing 1"/>
    <property type="match status" value="1"/>
</dbReference>
<evidence type="ECO:0000256" key="3">
    <source>
        <dbReference type="ARBA" id="ARBA00022737"/>
    </source>
</evidence>
<accession>A0A0X3P4B5</accession>
<dbReference type="GO" id="GO:0007052">
    <property type="term" value="P:mitotic spindle organization"/>
    <property type="evidence" value="ECO:0007669"/>
    <property type="project" value="TreeGrafter"/>
</dbReference>
<organism evidence="7">
    <name type="scientific">Schistocephalus solidus</name>
    <name type="common">Tapeworm</name>
    <dbReference type="NCBI Taxonomy" id="70667"/>
    <lineage>
        <taxon>Eukaryota</taxon>
        <taxon>Metazoa</taxon>
        <taxon>Spiralia</taxon>
        <taxon>Lophotrochozoa</taxon>
        <taxon>Platyhelminthes</taxon>
        <taxon>Cestoda</taxon>
        <taxon>Eucestoda</taxon>
        <taxon>Diphyllobothriidea</taxon>
        <taxon>Diphyllobothriidae</taxon>
        <taxon>Schistocephalus</taxon>
    </lineage>
</organism>
<dbReference type="PROSITE" id="PS51336">
    <property type="entry name" value="DM10"/>
    <property type="match status" value="3"/>
</dbReference>
<dbReference type="SMART" id="SM00676">
    <property type="entry name" value="DM10"/>
    <property type="match status" value="3"/>
</dbReference>
<reference evidence="7" key="1">
    <citation type="submission" date="2016-01" db="EMBL/GenBank/DDBJ databases">
        <title>Reference transcriptome for the parasite Schistocephalus solidus: insights into the molecular evolution of parasitism.</title>
        <authorList>
            <person name="Hebert F.O."/>
            <person name="Grambauer S."/>
            <person name="Barber I."/>
            <person name="Landry C.R."/>
            <person name="Aubin-Horth N."/>
        </authorList>
    </citation>
    <scope>NUCLEOTIDE SEQUENCE</scope>
</reference>
<name>A0A0X3P4B5_SCHSO</name>
<dbReference type="InterPro" id="IPR011992">
    <property type="entry name" value="EF-hand-dom_pair"/>
</dbReference>
<dbReference type="EMBL" id="GEEE01021229">
    <property type="protein sequence ID" value="JAP41996.1"/>
    <property type="molecule type" value="Transcribed_RNA"/>
</dbReference>
<keyword evidence="2" id="KW-0963">Cytoplasm</keyword>
<proteinExistence type="predicted"/>
<evidence type="ECO:0000256" key="5">
    <source>
        <dbReference type="ARBA" id="ARBA00023273"/>
    </source>
</evidence>
<dbReference type="SUPFAM" id="SSF47473">
    <property type="entry name" value="EF-hand"/>
    <property type="match status" value="1"/>
</dbReference>
<dbReference type="PANTHER" id="PTHR12086">
    <property type="entry name" value="EF-HAND DOMAIN C-TERMINAL CONTAINING PROTEIN"/>
    <property type="match status" value="1"/>
</dbReference>
<dbReference type="Gene3D" id="2.30.29.170">
    <property type="match status" value="3"/>
</dbReference>
<evidence type="ECO:0000259" key="6">
    <source>
        <dbReference type="PROSITE" id="PS51336"/>
    </source>
</evidence>
<comment type="subcellular location">
    <subcellularLocation>
        <location evidence="1">Cytoplasm</location>
        <location evidence="1">Cytoskeleton</location>
        <location evidence="1">Cilium axoneme</location>
    </subcellularLocation>
</comment>
<dbReference type="InterPro" id="IPR006602">
    <property type="entry name" value="DM10_dom"/>
</dbReference>
<sequence length="654" mass="75952">MEGLPFLPGNSFKDPTKTNFHLSQTLHYKNGYRVPLPYPQVGIGGDPLKVNMLSDADLDVLANFHPTLTYGRTKQAPPAEFIPGHVAFDKKVLRFYGYFKETVTESPDEHYRVRHVIIYYYLEDDSMCIYEPPLNNSGLPQGTLLRRQRVPKNDVGDHYIWKELNIGQNLTVYGRVYRIINCDEFTKNFFESEGLELNEPEKAPEDPYLAKRAVREAITLNTTPSSFDKRRQHLELDRQVLRFFAVWDDRDEMFGELRKFVIHYYLMDDTLEVREKHERNDGRDPFSVLIRREKIPKDRDAVPPTFPSVCLELTEHEIKEYFTPKDLRIGNTIVIFGRAFLIYDCDNFTKAWYYQNFGLTEFKPVPVDPPKKEITKMELPFYNGYGTLEDSLASSKTFMPKPPKVDFEKQVDYSAKVLRYEVKLDSVRPDDALRRFILSYRLADDMISIYEVGLRNTGFPGGYFLRRSRVAKPGSTAEQPRYYGPADFELGAIIDVFGTRFVITDADEYVIKFMDVNRDQFEDKLIEGLRAKVVDQLMHNEEVKKTQRSSRKCGPADIQRTAGDLDKMVEELEVQFGKMALTDSSRIDGMFLKYNKDRLTYVDLINLKDMCKKLQLPGDEDVLNAFLDKHGCEGRMTLDQFRKFFEKTPSAGCN</sequence>
<keyword evidence="4" id="KW-0206">Cytoskeleton</keyword>